<dbReference type="Pfam" id="PF04307">
    <property type="entry name" value="YdjM"/>
    <property type="match status" value="1"/>
</dbReference>
<proteinExistence type="predicted"/>
<keyword evidence="2" id="KW-0378">Hydrolase</keyword>
<comment type="caution">
    <text evidence="2">The sequence shown here is derived from an EMBL/GenBank/DDBJ whole genome shotgun (WGS) entry which is preliminary data.</text>
</comment>
<dbReference type="Proteomes" id="UP001215956">
    <property type="component" value="Unassembled WGS sequence"/>
</dbReference>
<keyword evidence="1" id="KW-1133">Transmembrane helix</keyword>
<dbReference type="RefSeq" id="WP_316968076.1">
    <property type="nucleotide sequence ID" value="NZ_JARFPL010000004.1"/>
</dbReference>
<organism evidence="2 3">
    <name type="scientific">Candidatus Methanocrinis alkalitolerans</name>
    <dbReference type="NCBI Taxonomy" id="3033395"/>
    <lineage>
        <taxon>Archaea</taxon>
        <taxon>Methanobacteriati</taxon>
        <taxon>Methanobacteriota</taxon>
        <taxon>Stenosarchaea group</taxon>
        <taxon>Methanomicrobia</taxon>
        <taxon>Methanotrichales</taxon>
        <taxon>Methanotrichaceae</taxon>
        <taxon>Methanocrinis</taxon>
    </lineage>
</organism>
<keyword evidence="1" id="KW-0472">Membrane</keyword>
<keyword evidence="1" id="KW-0812">Transmembrane</keyword>
<evidence type="ECO:0000256" key="1">
    <source>
        <dbReference type="SAM" id="Phobius"/>
    </source>
</evidence>
<evidence type="ECO:0000313" key="3">
    <source>
        <dbReference type="Proteomes" id="UP001215956"/>
    </source>
</evidence>
<dbReference type="GO" id="GO:0016787">
    <property type="term" value="F:hydrolase activity"/>
    <property type="evidence" value="ECO:0007669"/>
    <property type="project" value="UniProtKB-KW"/>
</dbReference>
<sequence length="200" mass="21404">MDGDLRAGDIGGGTVFGSGAAALNYDEHVLAGILTYPIAIFLLAALDLYLGFPIDLTFMAMSLGYVFYVIGSDLPDIDHPEALIHRVIKPFVAVAVGISAFKNLGLVFTLTPYPIINLSLAWFGAAIAAVVGWNLFRVLMPDHRGVVHSSVFAAVYALIAFAIVRFGFEAAPGEALFIALASFLGYNLHLLLDRGGNLFR</sequence>
<reference evidence="2 3" key="1">
    <citation type="submission" date="2023-03" db="EMBL/GenBank/DDBJ databases">
        <title>Whole genome sequencing of Methanotrichaceae archaeon M04Ac.</title>
        <authorList>
            <person name="Khomyakova M.A."/>
            <person name="Merkel A.Y."/>
            <person name="Slobodkin A.I."/>
        </authorList>
    </citation>
    <scope>NUCLEOTIDE SEQUENCE [LARGE SCALE GENOMIC DNA]</scope>
    <source>
        <strain evidence="2 3">M04Ac</strain>
    </source>
</reference>
<feature type="transmembrane region" description="Helical" evidence="1">
    <location>
        <begin position="151"/>
        <end position="168"/>
    </location>
</feature>
<keyword evidence="3" id="KW-1185">Reference proteome</keyword>
<feature type="transmembrane region" description="Helical" evidence="1">
    <location>
        <begin position="29"/>
        <end position="46"/>
    </location>
</feature>
<dbReference type="EMBL" id="JARFPL010000004">
    <property type="protein sequence ID" value="MDF0592366.1"/>
    <property type="molecule type" value="Genomic_DNA"/>
</dbReference>
<name>A0ABT5XCC5_9EURY</name>
<evidence type="ECO:0000313" key="2">
    <source>
        <dbReference type="EMBL" id="MDF0592366.1"/>
    </source>
</evidence>
<feature type="transmembrane region" description="Helical" evidence="1">
    <location>
        <begin position="119"/>
        <end position="139"/>
    </location>
</feature>
<accession>A0ABT5XCC5</accession>
<feature type="transmembrane region" description="Helical" evidence="1">
    <location>
        <begin position="91"/>
        <end position="113"/>
    </location>
</feature>
<dbReference type="InterPro" id="IPR007404">
    <property type="entry name" value="YdjM-like"/>
</dbReference>
<protein>
    <submittedName>
        <fullName evidence="2">Metal-dependent hydrolase</fullName>
    </submittedName>
</protein>
<feature type="transmembrane region" description="Helical" evidence="1">
    <location>
        <begin position="52"/>
        <end position="70"/>
    </location>
</feature>
<feature type="transmembrane region" description="Helical" evidence="1">
    <location>
        <begin position="174"/>
        <end position="192"/>
    </location>
</feature>
<gene>
    <name evidence="2" type="ORF">P0O24_02060</name>
</gene>